<proteinExistence type="predicted"/>
<organism evidence="1 2">
    <name type="scientific">Striga asiatica</name>
    <name type="common">Asiatic witchweed</name>
    <name type="synonym">Buchnera asiatica</name>
    <dbReference type="NCBI Taxonomy" id="4170"/>
    <lineage>
        <taxon>Eukaryota</taxon>
        <taxon>Viridiplantae</taxon>
        <taxon>Streptophyta</taxon>
        <taxon>Embryophyta</taxon>
        <taxon>Tracheophyta</taxon>
        <taxon>Spermatophyta</taxon>
        <taxon>Magnoliopsida</taxon>
        <taxon>eudicotyledons</taxon>
        <taxon>Gunneridae</taxon>
        <taxon>Pentapetalae</taxon>
        <taxon>asterids</taxon>
        <taxon>lamiids</taxon>
        <taxon>Lamiales</taxon>
        <taxon>Orobanchaceae</taxon>
        <taxon>Buchnereae</taxon>
        <taxon>Striga</taxon>
    </lineage>
</organism>
<dbReference type="AlphaFoldDB" id="A0A5A7Q5Y2"/>
<accession>A0A5A7Q5Y2</accession>
<dbReference type="InterPro" id="IPR036691">
    <property type="entry name" value="Endo/exonu/phosph_ase_sf"/>
</dbReference>
<dbReference type="PANTHER" id="PTHR33710">
    <property type="entry name" value="BNAC02G09200D PROTEIN"/>
    <property type="match status" value="1"/>
</dbReference>
<dbReference type="SUPFAM" id="SSF56219">
    <property type="entry name" value="DNase I-like"/>
    <property type="match status" value="1"/>
</dbReference>
<comment type="caution">
    <text evidence="1">The sequence shown here is derived from an EMBL/GenBank/DDBJ whole genome shotgun (WGS) entry which is preliminary data.</text>
</comment>
<dbReference type="OrthoDB" id="1303119at2759"/>
<dbReference type="Gene3D" id="3.60.10.10">
    <property type="entry name" value="Endonuclease/exonuclease/phosphatase"/>
    <property type="match status" value="1"/>
</dbReference>
<reference evidence="2" key="1">
    <citation type="journal article" date="2019" name="Curr. Biol.">
        <title>Genome Sequence of Striga asiatica Provides Insight into the Evolution of Plant Parasitism.</title>
        <authorList>
            <person name="Yoshida S."/>
            <person name="Kim S."/>
            <person name="Wafula E.K."/>
            <person name="Tanskanen J."/>
            <person name="Kim Y.M."/>
            <person name="Honaas L."/>
            <person name="Yang Z."/>
            <person name="Spallek T."/>
            <person name="Conn C.E."/>
            <person name="Ichihashi Y."/>
            <person name="Cheong K."/>
            <person name="Cui S."/>
            <person name="Der J.P."/>
            <person name="Gundlach H."/>
            <person name="Jiao Y."/>
            <person name="Hori C."/>
            <person name="Ishida J.K."/>
            <person name="Kasahara H."/>
            <person name="Kiba T."/>
            <person name="Kim M.S."/>
            <person name="Koo N."/>
            <person name="Laohavisit A."/>
            <person name="Lee Y.H."/>
            <person name="Lumba S."/>
            <person name="McCourt P."/>
            <person name="Mortimer J.C."/>
            <person name="Mutuku J.M."/>
            <person name="Nomura T."/>
            <person name="Sasaki-Sekimoto Y."/>
            <person name="Seto Y."/>
            <person name="Wang Y."/>
            <person name="Wakatake T."/>
            <person name="Sakakibara H."/>
            <person name="Demura T."/>
            <person name="Yamaguchi S."/>
            <person name="Yoneyama K."/>
            <person name="Manabe R.I."/>
            <person name="Nelson D.C."/>
            <person name="Schulman A.H."/>
            <person name="Timko M.P."/>
            <person name="dePamphilis C.W."/>
            <person name="Choi D."/>
            <person name="Shirasu K."/>
        </authorList>
    </citation>
    <scope>NUCLEOTIDE SEQUENCE [LARGE SCALE GENOMIC DNA]</scope>
    <source>
        <strain evidence="2">cv. UVA1</strain>
    </source>
</reference>
<evidence type="ECO:0000313" key="1">
    <source>
        <dbReference type="EMBL" id="GER40655.1"/>
    </source>
</evidence>
<name>A0A5A7Q5Y2_STRAF</name>
<gene>
    <name evidence="1" type="ORF">STAS_17337</name>
</gene>
<dbReference type="PANTHER" id="PTHR33710:SF71">
    <property type="entry name" value="ENDONUCLEASE_EXONUCLEASE_PHOSPHATASE DOMAIN-CONTAINING PROTEIN"/>
    <property type="match status" value="1"/>
</dbReference>
<evidence type="ECO:0000313" key="2">
    <source>
        <dbReference type="Proteomes" id="UP000325081"/>
    </source>
</evidence>
<dbReference type="EMBL" id="BKCP01005960">
    <property type="protein sequence ID" value="GER40655.1"/>
    <property type="molecule type" value="Genomic_DNA"/>
</dbReference>
<sequence length="201" mass="24120">MDQWAFLEDNREKWGNCWAIFGDWNAITNNEEKRGGVRKHESDFVGFKEFILKMEMQELDQSRSFFTWGNNRHEEGYVEERLDRVFVSLDWMLRFPKMVVSNFYRSASSHNVILFDTEVEMEKRKKRFTFDSRWATMDGVQEAVVVGWDISVEGSQMFLVHEKVKNTRMALIAWAKPLRRNNEKTIQMRTAKLEEMRKQEE</sequence>
<keyword evidence="2" id="KW-1185">Reference proteome</keyword>
<protein>
    <submittedName>
        <fullName evidence="1">60 kDa chaperonin</fullName>
    </submittedName>
</protein>
<dbReference type="Proteomes" id="UP000325081">
    <property type="component" value="Unassembled WGS sequence"/>
</dbReference>